<comment type="caution">
    <text evidence="1">The sequence shown here is derived from an EMBL/GenBank/DDBJ whole genome shotgun (WGS) entry which is preliminary data.</text>
</comment>
<dbReference type="Proteomes" id="UP000886998">
    <property type="component" value="Unassembled WGS sequence"/>
</dbReference>
<name>A0A8X7CJU0_9ARAC</name>
<sequence>MLADSKTPTYWRQILEKAATFGSACLVNKVVETGSGIELQLVANFIKQNVVYQTAHSKHQRRAMLLGEDPMMPLDTPQNLSGTISSQTLTMMQCR</sequence>
<evidence type="ECO:0000313" key="1">
    <source>
        <dbReference type="EMBL" id="GFY75739.1"/>
    </source>
</evidence>
<proteinExistence type="predicted"/>
<organism evidence="1 2">
    <name type="scientific">Trichonephila inaurata madagascariensis</name>
    <dbReference type="NCBI Taxonomy" id="2747483"/>
    <lineage>
        <taxon>Eukaryota</taxon>
        <taxon>Metazoa</taxon>
        <taxon>Ecdysozoa</taxon>
        <taxon>Arthropoda</taxon>
        <taxon>Chelicerata</taxon>
        <taxon>Arachnida</taxon>
        <taxon>Araneae</taxon>
        <taxon>Araneomorphae</taxon>
        <taxon>Entelegynae</taxon>
        <taxon>Araneoidea</taxon>
        <taxon>Nephilidae</taxon>
        <taxon>Trichonephila</taxon>
        <taxon>Trichonephila inaurata</taxon>
    </lineage>
</organism>
<gene>
    <name evidence="1" type="ORF">TNIN_425711</name>
</gene>
<reference evidence="1" key="1">
    <citation type="submission" date="2020-08" db="EMBL/GenBank/DDBJ databases">
        <title>Multicomponent nature underlies the extraordinary mechanical properties of spider dragline silk.</title>
        <authorList>
            <person name="Kono N."/>
            <person name="Nakamura H."/>
            <person name="Mori M."/>
            <person name="Yoshida Y."/>
            <person name="Ohtoshi R."/>
            <person name="Malay A.D."/>
            <person name="Moran D.A.P."/>
            <person name="Tomita M."/>
            <person name="Numata K."/>
            <person name="Arakawa K."/>
        </authorList>
    </citation>
    <scope>NUCLEOTIDE SEQUENCE</scope>
</reference>
<dbReference type="EMBL" id="BMAV01021592">
    <property type="protein sequence ID" value="GFY75739.1"/>
    <property type="molecule type" value="Genomic_DNA"/>
</dbReference>
<evidence type="ECO:0000313" key="2">
    <source>
        <dbReference type="Proteomes" id="UP000886998"/>
    </source>
</evidence>
<dbReference type="AlphaFoldDB" id="A0A8X7CJU0"/>
<protein>
    <submittedName>
        <fullName evidence="1">Uncharacterized protein</fullName>
    </submittedName>
</protein>
<accession>A0A8X7CJU0</accession>
<keyword evidence="2" id="KW-1185">Reference proteome</keyword>